<evidence type="ECO:0000256" key="6">
    <source>
        <dbReference type="ARBA" id="ARBA00022889"/>
    </source>
</evidence>
<protein>
    <recommendedName>
        <fullName evidence="14">Ig-like domain-containing protein</fullName>
    </recommendedName>
</protein>
<dbReference type="Gene3D" id="2.60.40.10">
    <property type="entry name" value="Immunoglobulins"/>
    <property type="match status" value="3"/>
</dbReference>
<gene>
    <name evidence="15" type="ORF">ANANG_G00148180</name>
</gene>
<evidence type="ECO:0000256" key="12">
    <source>
        <dbReference type="SAM" id="Phobius"/>
    </source>
</evidence>
<organism evidence="15 16">
    <name type="scientific">Anguilla anguilla</name>
    <name type="common">European freshwater eel</name>
    <name type="synonym">Muraena anguilla</name>
    <dbReference type="NCBI Taxonomy" id="7936"/>
    <lineage>
        <taxon>Eukaryota</taxon>
        <taxon>Metazoa</taxon>
        <taxon>Chordata</taxon>
        <taxon>Craniata</taxon>
        <taxon>Vertebrata</taxon>
        <taxon>Euteleostomi</taxon>
        <taxon>Actinopterygii</taxon>
        <taxon>Neopterygii</taxon>
        <taxon>Teleostei</taxon>
        <taxon>Anguilliformes</taxon>
        <taxon>Anguillidae</taxon>
        <taxon>Anguilla</taxon>
    </lineage>
</organism>
<dbReference type="InterPro" id="IPR007110">
    <property type="entry name" value="Ig-like_dom"/>
</dbReference>
<dbReference type="SMART" id="SM00408">
    <property type="entry name" value="IGc2"/>
    <property type="match status" value="2"/>
</dbReference>
<sequence length="601" mass="67157">MDQIMSSHPSRLPAWLCLLGAFVVGVRAEFVEPEPSLSLRSIAEEPTRLPCRFQVRQEQVVQVSWSRERPDGSKEQVITAHHTDGHTEFERFSGRVYFESADAMANSALIIRSTEVSDEGTYTCHVSTFPSGNFERQLSLTVWTTPISSLEPVELVEGQSFRVAATCRSVARPPPRLSWDTELTGQSHNRSSEVGAVSTYYSLHPLRSMNGKQLDCLVWHPSLDKPRRISSQLVVHYAPDPTIRGYNGNWFLGLERVSLRCDSGGNPKPQNFSWSRKDGPLPRDVTVRNDTLLFSRPLRLADSGVYECVAQNSVSASKAELDITITENPRQDTPFSSLLIIIVGVVAGVLVLTLVISVLMINRYHKSRNKKLERELCEKKEEISTLSRQASFRRVNSVSADHRMQMEETTPLRVEATLRTSLSSLGDQPRCRDSHSTLSGGRGGGGGAVDFPGRPALYNSSRRGERAREREMEGEKAESRQRVESYVMNSSLSLDRPLHAPLHPSVPMGARNHLPSYSPTHPLPAEDEEQEEDEREGEQQSDREEKKAEGDQYSDNSSQVSEVLSSPLQQGNGAVYPKHPHNQLHLPSQNTTLLHHKGQMV</sequence>
<feature type="region of interest" description="Disordered" evidence="11">
    <location>
        <begin position="423"/>
        <end position="483"/>
    </location>
</feature>
<dbReference type="AlphaFoldDB" id="A0A9D3MEZ4"/>
<evidence type="ECO:0000256" key="4">
    <source>
        <dbReference type="ARBA" id="ARBA00022729"/>
    </source>
</evidence>
<evidence type="ECO:0000256" key="11">
    <source>
        <dbReference type="SAM" id="MobiDB-lite"/>
    </source>
</evidence>
<evidence type="ECO:0000256" key="10">
    <source>
        <dbReference type="ARBA" id="ARBA00023180"/>
    </source>
</evidence>
<evidence type="ECO:0000256" key="3">
    <source>
        <dbReference type="ARBA" id="ARBA00022692"/>
    </source>
</evidence>
<dbReference type="InterPro" id="IPR013162">
    <property type="entry name" value="CD80_C2-set"/>
</dbReference>
<dbReference type="Pfam" id="PF08205">
    <property type="entry name" value="C2-set_2"/>
    <property type="match status" value="1"/>
</dbReference>
<keyword evidence="16" id="KW-1185">Reference proteome</keyword>
<comment type="subcellular location">
    <subcellularLocation>
        <location evidence="1">Membrane</location>
        <topology evidence="1">Single-pass membrane protein</topology>
    </subcellularLocation>
</comment>
<dbReference type="InterPro" id="IPR013106">
    <property type="entry name" value="Ig_V-set"/>
</dbReference>
<comment type="caution">
    <text evidence="15">The sequence shown here is derived from an EMBL/GenBank/DDBJ whole genome shotgun (WGS) entry which is preliminary data.</text>
</comment>
<keyword evidence="8 12" id="KW-0472">Membrane</keyword>
<dbReference type="Pfam" id="PF13927">
    <property type="entry name" value="Ig_3"/>
    <property type="match status" value="1"/>
</dbReference>
<feature type="compositionally biased region" description="Basic and acidic residues" evidence="11">
    <location>
        <begin position="462"/>
        <end position="483"/>
    </location>
</feature>
<evidence type="ECO:0000313" key="15">
    <source>
        <dbReference type="EMBL" id="KAG5846288.1"/>
    </source>
</evidence>
<dbReference type="PROSITE" id="PS50835">
    <property type="entry name" value="IG_LIKE"/>
    <property type="match status" value="2"/>
</dbReference>
<dbReference type="GO" id="GO:0007157">
    <property type="term" value="P:heterophilic cell-cell adhesion via plasma membrane cell adhesion molecules"/>
    <property type="evidence" value="ECO:0007669"/>
    <property type="project" value="TreeGrafter"/>
</dbReference>
<dbReference type="EMBL" id="JAFIRN010000007">
    <property type="protein sequence ID" value="KAG5846288.1"/>
    <property type="molecule type" value="Genomic_DNA"/>
</dbReference>
<feature type="transmembrane region" description="Helical" evidence="12">
    <location>
        <begin position="338"/>
        <end position="361"/>
    </location>
</feature>
<keyword evidence="10" id="KW-0325">Glycoprotein</keyword>
<feature type="compositionally biased region" description="Acidic residues" evidence="11">
    <location>
        <begin position="525"/>
        <end position="536"/>
    </location>
</feature>
<feature type="domain" description="Ig-like" evidence="14">
    <location>
        <begin position="226"/>
        <end position="324"/>
    </location>
</feature>
<dbReference type="InterPro" id="IPR003599">
    <property type="entry name" value="Ig_sub"/>
</dbReference>
<dbReference type="InterPro" id="IPR051427">
    <property type="entry name" value="Nectin/Nectin-like"/>
</dbReference>
<feature type="signal peptide" evidence="13">
    <location>
        <begin position="1"/>
        <end position="28"/>
    </location>
</feature>
<feature type="domain" description="Ig-like" evidence="14">
    <location>
        <begin position="35"/>
        <end position="141"/>
    </location>
</feature>
<dbReference type="GO" id="GO:0005912">
    <property type="term" value="C:adherens junction"/>
    <property type="evidence" value="ECO:0007669"/>
    <property type="project" value="TreeGrafter"/>
</dbReference>
<proteinExistence type="inferred from homology"/>
<keyword evidence="6" id="KW-0130">Cell adhesion</keyword>
<evidence type="ECO:0000256" key="7">
    <source>
        <dbReference type="ARBA" id="ARBA00022989"/>
    </source>
</evidence>
<dbReference type="SMART" id="SM00409">
    <property type="entry name" value="IG"/>
    <property type="match status" value="2"/>
</dbReference>
<dbReference type="GO" id="GO:0016020">
    <property type="term" value="C:membrane"/>
    <property type="evidence" value="ECO:0007669"/>
    <property type="project" value="UniProtKB-SubCell"/>
</dbReference>
<dbReference type="PANTHER" id="PTHR23277">
    <property type="entry name" value="NECTIN-RELATED"/>
    <property type="match status" value="1"/>
</dbReference>
<name>A0A9D3MEZ4_ANGAN</name>
<dbReference type="InterPro" id="IPR036179">
    <property type="entry name" value="Ig-like_dom_sf"/>
</dbReference>
<evidence type="ECO:0000259" key="14">
    <source>
        <dbReference type="PROSITE" id="PS50835"/>
    </source>
</evidence>
<dbReference type="Proteomes" id="UP001044222">
    <property type="component" value="Chromosome 7"/>
</dbReference>
<dbReference type="SUPFAM" id="SSF48726">
    <property type="entry name" value="Immunoglobulin"/>
    <property type="match status" value="3"/>
</dbReference>
<feature type="compositionally biased region" description="Polar residues" evidence="11">
    <location>
        <begin position="553"/>
        <end position="572"/>
    </location>
</feature>
<keyword evidence="9" id="KW-1015">Disulfide bond</keyword>
<feature type="compositionally biased region" description="Basic and acidic residues" evidence="11">
    <location>
        <begin position="537"/>
        <end position="550"/>
    </location>
</feature>
<keyword evidence="3 12" id="KW-0812">Transmembrane</keyword>
<keyword evidence="5" id="KW-0677">Repeat</keyword>
<comment type="similarity">
    <text evidence="2">Belongs to the nectin family.</text>
</comment>
<evidence type="ECO:0000256" key="8">
    <source>
        <dbReference type="ARBA" id="ARBA00023136"/>
    </source>
</evidence>
<evidence type="ECO:0000256" key="9">
    <source>
        <dbReference type="ARBA" id="ARBA00023157"/>
    </source>
</evidence>
<evidence type="ECO:0000256" key="5">
    <source>
        <dbReference type="ARBA" id="ARBA00022737"/>
    </source>
</evidence>
<feature type="chain" id="PRO_5038845368" description="Ig-like domain-containing protein" evidence="13">
    <location>
        <begin position="29"/>
        <end position="601"/>
    </location>
</feature>
<accession>A0A9D3MEZ4</accession>
<dbReference type="GO" id="GO:0007156">
    <property type="term" value="P:homophilic cell adhesion via plasma membrane adhesion molecules"/>
    <property type="evidence" value="ECO:0007669"/>
    <property type="project" value="TreeGrafter"/>
</dbReference>
<reference evidence="15" key="1">
    <citation type="submission" date="2021-01" db="EMBL/GenBank/DDBJ databases">
        <title>A chromosome-scale assembly of European eel, Anguilla anguilla.</title>
        <authorList>
            <person name="Henkel C."/>
            <person name="Jong-Raadsen S.A."/>
            <person name="Dufour S."/>
            <person name="Weltzien F.-A."/>
            <person name="Palstra A.P."/>
            <person name="Pelster B."/>
            <person name="Spaink H.P."/>
            <person name="Van Den Thillart G.E."/>
            <person name="Jansen H."/>
            <person name="Zahm M."/>
            <person name="Klopp C."/>
            <person name="Cedric C."/>
            <person name="Louis A."/>
            <person name="Berthelot C."/>
            <person name="Parey E."/>
            <person name="Roest Crollius H."/>
            <person name="Montfort J."/>
            <person name="Robinson-Rechavi M."/>
            <person name="Bucao C."/>
            <person name="Bouchez O."/>
            <person name="Gislard M."/>
            <person name="Lluch J."/>
            <person name="Milhes M."/>
            <person name="Lampietro C."/>
            <person name="Lopez Roques C."/>
            <person name="Donnadieu C."/>
            <person name="Braasch I."/>
            <person name="Desvignes T."/>
            <person name="Postlethwait J."/>
            <person name="Bobe J."/>
            <person name="Guiguen Y."/>
            <person name="Dirks R."/>
        </authorList>
    </citation>
    <scope>NUCLEOTIDE SEQUENCE</scope>
    <source>
        <strain evidence="15">Tag_6206</strain>
        <tissue evidence="15">Liver</tissue>
    </source>
</reference>
<evidence type="ECO:0000256" key="1">
    <source>
        <dbReference type="ARBA" id="ARBA00004167"/>
    </source>
</evidence>
<dbReference type="InterPro" id="IPR013783">
    <property type="entry name" value="Ig-like_fold"/>
</dbReference>
<evidence type="ECO:0000256" key="2">
    <source>
        <dbReference type="ARBA" id="ARBA00007810"/>
    </source>
</evidence>
<dbReference type="Pfam" id="PF07686">
    <property type="entry name" value="V-set"/>
    <property type="match status" value="1"/>
</dbReference>
<keyword evidence="4 13" id="KW-0732">Signal</keyword>
<feature type="region of interest" description="Disordered" evidence="11">
    <location>
        <begin position="495"/>
        <end position="601"/>
    </location>
</feature>
<evidence type="ECO:0000313" key="16">
    <source>
        <dbReference type="Proteomes" id="UP001044222"/>
    </source>
</evidence>
<dbReference type="SMART" id="SM00406">
    <property type="entry name" value="IGv"/>
    <property type="match status" value="1"/>
</dbReference>
<dbReference type="InterPro" id="IPR003598">
    <property type="entry name" value="Ig_sub2"/>
</dbReference>
<evidence type="ECO:0000256" key="13">
    <source>
        <dbReference type="SAM" id="SignalP"/>
    </source>
</evidence>
<keyword evidence="7 12" id="KW-1133">Transmembrane helix</keyword>
<dbReference type="PANTHER" id="PTHR23277:SF11">
    <property type="entry name" value="NECTIN-4"/>
    <property type="match status" value="1"/>
</dbReference>